<evidence type="ECO:0000256" key="4">
    <source>
        <dbReference type="ARBA" id="ARBA00023002"/>
    </source>
</evidence>
<evidence type="ECO:0000256" key="5">
    <source>
        <dbReference type="ARBA" id="ARBA00023004"/>
    </source>
</evidence>
<comment type="cofactor">
    <cofactor evidence="6">
        <name>heme</name>
        <dbReference type="ChEBI" id="CHEBI:30413"/>
    </cofactor>
</comment>
<dbReference type="AlphaFoldDB" id="U1LM48"/>
<dbReference type="Gene3D" id="1.10.630.10">
    <property type="entry name" value="Cytochrome P450"/>
    <property type="match status" value="1"/>
</dbReference>
<dbReference type="GO" id="GO:0016705">
    <property type="term" value="F:oxidoreductase activity, acting on paired donors, with incorporation or reduction of molecular oxygen"/>
    <property type="evidence" value="ECO:0007669"/>
    <property type="project" value="InterPro"/>
</dbReference>
<evidence type="ECO:0000313" key="7">
    <source>
        <dbReference type="EMBL" id="ERG68663.1"/>
    </source>
</evidence>
<dbReference type="PRINTS" id="PR00463">
    <property type="entry name" value="EP450I"/>
</dbReference>
<dbReference type="CDD" id="cd11067">
    <property type="entry name" value="CYP152"/>
    <property type="match status" value="1"/>
</dbReference>
<comment type="similarity">
    <text evidence="1">Belongs to the cytochrome P450 family.</text>
</comment>
<dbReference type="InterPro" id="IPR036396">
    <property type="entry name" value="Cyt_P450_sf"/>
</dbReference>
<gene>
    <name evidence="7" type="ORF">M467_15465</name>
</gene>
<keyword evidence="5 6" id="KW-0408">Iron</keyword>
<dbReference type="GO" id="GO:0004497">
    <property type="term" value="F:monooxygenase activity"/>
    <property type="evidence" value="ECO:0007669"/>
    <property type="project" value="InterPro"/>
</dbReference>
<dbReference type="InterPro" id="IPR001128">
    <property type="entry name" value="Cyt_P450"/>
</dbReference>
<dbReference type="EMBL" id="ATCL01000003">
    <property type="protein sequence ID" value="ERG68663.1"/>
    <property type="molecule type" value="Genomic_DNA"/>
</dbReference>
<evidence type="ECO:0000256" key="6">
    <source>
        <dbReference type="PIRSR" id="PIRSR602401-1"/>
    </source>
</evidence>
<evidence type="ECO:0008006" key="9">
    <source>
        <dbReference type="Google" id="ProtNLM"/>
    </source>
</evidence>
<dbReference type="InterPro" id="IPR050705">
    <property type="entry name" value="Cytochrome_P450_3A"/>
</dbReference>
<dbReference type="Pfam" id="PF00067">
    <property type="entry name" value="p450"/>
    <property type="match status" value="1"/>
</dbReference>
<dbReference type="GO" id="GO:0020037">
    <property type="term" value="F:heme binding"/>
    <property type="evidence" value="ECO:0007669"/>
    <property type="project" value="InterPro"/>
</dbReference>
<reference evidence="7 8" key="1">
    <citation type="journal article" date="2013" name="Genome Announc.">
        <title>Draft Genome Sequence of Exiguobacterium pavilionensis Strain RW-2, with Wide Thermal, Salinity, and pH Tolerance, Isolated from Modern Freshwater Microbialites.</title>
        <authorList>
            <person name="White R.A.III."/>
            <person name="Grassa C.J."/>
            <person name="Suttle C.A."/>
        </authorList>
    </citation>
    <scope>NUCLEOTIDE SEQUENCE [LARGE SCALE GENOMIC DNA]</scope>
    <source>
        <strain evidence="7 8">RW-2</strain>
    </source>
</reference>
<keyword evidence="8" id="KW-1185">Reference proteome</keyword>
<dbReference type="Proteomes" id="UP000016464">
    <property type="component" value="Unassembled WGS sequence"/>
</dbReference>
<dbReference type="InterPro" id="IPR002401">
    <property type="entry name" value="Cyt_P450_E_grp-I"/>
</dbReference>
<name>U1LM48_9BACL</name>
<dbReference type="SUPFAM" id="SSF48264">
    <property type="entry name" value="Cytochrome P450"/>
    <property type="match status" value="1"/>
</dbReference>
<feature type="binding site" description="axial binding residue" evidence="6">
    <location>
        <position position="363"/>
    </location>
    <ligand>
        <name>heme</name>
        <dbReference type="ChEBI" id="CHEBI:30413"/>
    </ligand>
    <ligandPart>
        <name>Fe</name>
        <dbReference type="ChEBI" id="CHEBI:18248"/>
    </ligandPart>
</feature>
<comment type="caution">
    <text evidence="7">The sequence shown here is derived from an EMBL/GenBank/DDBJ whole genome shotgun (WGS) entry which is preliminary data.</text>
</comment>
<evidence type="ECO:0000256" key="1">
    <source>
        <dbReference type="ARBA" id="ARBA00010617"/>
    </source>
</evidence>
<evidence type="ECO:0000256" key="3">
    <source>
        <dbReference type="ARBA" id="ARBA00022723"/>
    </source>
</evidence>
<sequence length="417" mass="47906">MMTMTRPIPKEEGLDHSLAFLREGYLYVPNRRKSFQSNLFETRLLGERVICLGGGEAAALFYDADKFVRKDAAPKRLLKTLFGEDGVQTLDGSAHTHRKQMFMALMFPQNIKRLTKLVSREWERALDASADETVLYDTAQEVLMRAVCEWAGVPLRESEVARRTDEMRLLFESGTALGPKHVRGRAARSSAEAWVRGMVEEVRKNRLLPNEQTALYEFSWHRDEAGHLLPADVVAVEVINILRPTVAVSIYVLFTVLALHQFPEARDRLARGETEPTWFVQEVRRFYPFFPVTAARVKQDFAWNGFTFEEGTLVLLDLYGTNHDPSLWTEPDTFNPDRFKDWTESPFTFIPQGGGDVDFGHRCAGEHVTIAIMRETIDVFLTRYRYEVPPQDLSYSFVDFPSLPKSRFVLNQIQKNE</sequence>
<keyword evidence="2 6" id="KW-0349">Heme</keyword>
<dbReference type="PATRIC" id="fig|1345023.5.peg.106"/>
<protein>
    <recommendedName>
        <fullName evidence="9">Cytochrome P450</fullName>
    </recommendedName>
</protein>
<dbReference type="PANTHER" id="PTHR24302:SF15">
    <property type="entry name" value="FATTY-ACID PEROXYGENASE"/>
    <property type="match status" value="1"/>
</dbReference>
<dbReference type="GO" id="GO:0005506">
    <property type="term" value="F:iron ion binding"/>
    <property type="evidence" value="ECO:0007669"/>
    <property type="project" value="InterPro"/>
</dbReference>
<proteinExistence type="inferred from homology"/>
<organism evidence="7 8">
    <name type="scientific">Exiguobacterium chiriqhucha RW-2</name>
    <dbReference type="NCBI Taxonomy" id="1345023"/>
    <lineage>
        <taxon>Bacteria</taxon>
        <taxon>Bacillati</taxon>
        <taxon>Bacillota</taxon>
        <taxon>Bacilli</taxon>
        <taxon>Bacillales</taxon>
        <taxon>Bacillales Family XII. Incertae Sedis</taxon>
        <taxon>Exiguobacterium</taxon>
    </lineage>
</organism>
<dbReference type="eggNOG" id="COG2124">
    <property type="taxonomic scope" value="Bacteria"/>
</dbReference>
<accession>U1LM48</accession>
<keyword evidence="3 6" id="KW-0479">Metal-binding</keyword>
<dbReference type="STRING" id="1385984.GCA_000702565_02458"/>
<keyword evidence="4" id="KW-0560">Oxidoreductase</keyword>
<evidence type="ECO:0000313" key="8">
    <source>
        <dbReference type="Proteomes" id="UP000016464"/>
    </source>
</evidence>
<dbReference type="PANTHER" id="PTHR24302">
    <property type="entry name" value="CYTOCHROME P450 FAMILY 3"/>
    <property type="match status" value="1"/>
</dbReference>
<evidence type="ECO:0000256" key="2">
    <source>
        <dbReference type="ARBA" id="ARBA00022617"/>
    </source>
</evidence>